<dbReference type="EMBL" id="MT141871">
    <property type="protein sequence ID" value="QJA71407.1"/>
    <property type="molecule type" value="Genomic_DNA"/>
</dbReference>
<dbReference type="NCBIfam" id="NF046043">
    <property type="entry name" value="rep_init_NGO0469"/>
    <property type="match status" value="1"/>
</dbReference>
<sequence>MSLIVKKEKTFDPVAAGVHQGVCQSVYDLGTQHNKVFDKYSHQALIIWEIPSERIEIQKDGQTMSLPRVVSKTYTLSFDDRSNFKKDLVSWRGREFTEEEEQGFDISKLVGVNGMLNIIHVSKDGKTYGNLGAILPLYKGISKLEPENPTVVYSMEQGEPPESTPKWIVEKIHSSVEWTQAHNPVQDEHPPYDSGDNPDEGVPF</sequence>
<evidence type="ECO:0000256" key="1">
    <source>
        <dbReference type="SAM" id="MobiDB-lite"/>
    </source>
</evidence>
<name>A0A6M3LLE2_9ZZZZ</name>
<dbReference type="AlphaFoldDB" id="A0A6M3LLE2"/>
<feature type="region of interest" description="Disordered" evidence="1">
    <location>
        <begin position="178"/>
        <end position="204"/>
    </location>
</feature>
<evidence type="ECO:0000313" key="3">
    <source>
        <dbReference type="EMBL" id="QJA93758.1"/>
    </source>
</evidence>
<organism evidence="3">
    <name type="scientific">viral metagenome</name>
    <dbReference type="NCBI Taxonomy" id="1070528"/>
    <lineage>
        <taxon>unclassified sequences</taxon>
        <taxon>metagenomes</taxon>
        <taxon>organismal metagenomes</taxon>
    </lineage>
</organism>
<evidence type="ECO:0000313" key="2">
    <source>
        <dbReference type="EMBL" id="QJA71407.1"/>
    </source>
</evidence>
<proteinExistence type="predicted"/>
<gene>
    <name evidence="2" type="ORF">MM415A03182_0006</name>
    <name evidence="3" type="ORF">MM415B04120_0006</name>
</gene>
<protein>
    <submittedName>
        <fullName evidence="3">Uncharacterized protein</fullName>
    </submittedName>
</protein>
<dbReference type="EMBL" id="MT143175">
    <property type="protein sequence ID" value="QJA93758.1"/>
    <property type="molecule type" value="Genomic_DNA"/>
</dbReference>
<dbReference type="InterPro" id="IPR059222">
    <property type="entry name" value="NGO0469-like"/>
</dbReference>
<accession>A0A6M3LLE2</accession>
<reference evidence="3" key="1">
    <citation type="submission" date="2020-03" db="EMBL/GenBank/DDBJ databases">
        <title>The deep terrestrial virosphere.</title>
        <authorList>
            <person name="Holmfeldt K."/>
            <person name="Nilsson E."/>
            <person name="Simone D."/>
            <person name="Lopez-Fernandez M."/>
            <person name="Wu X."/>
            <person name="de Brujin I."/>
            <person name="Lundin D."/>
            <person name="Andersson A."/>
            <person name="Bertilsson S."/>
            <person name="Dopson M."/>
        </authorList>
    </citation>
    <scope>NUCLEOTIDE SEQUENCE</scope>
    <source>
        <strain evidence="2">MM415A03182</strain>
        <strain evidence="3">MM415B04120</strain>
    </source>
</reference>